<comment type="caution">
    <text evidence="2">The sequence shown here is derived from an EMBL/GenBank/DDBJ whole genome shotgun (WGS) entry which is preliminary data.</text>
</comment>
<reference evidence="2" key="1">
    <citation type="journal article" date="2020" name="Mol. Plant Microbe Interact.">
        <title>Genome Sequence of the Biocontrol Agent Coniothyrium minitans strain Conio (IMI 134523).</title>
        <authorList>
            <person name="Patel D."/>
            <person name="Shittu T.A."/>
            <person name="Baroncelli R."/>
            <person name="Muthumeenakshi S."/>
            <person name="Osborne T.H."/>
            <person name="Janganan T.K."/>
            <person name="Sreenivasaprasad S."/>
        </authorList>
    </citation>
    <scope>NUCLEOTIDE SEQUENCE</scope>
    <source>
        <strain evidence="2">Conio</strain>
    </source>
</reference>
<protein>
    <submittedName>
        <fullName evidence="2">Uncharacterized protein</fullName>
    </submittedName>
</protein>
<accession>A0A9P6GHY6</accession>
<evidence type="ECO:0000256" key="1">
    <source>
        <dbReference type="SAM" id="SignalP"/>
    </source>
</evidence>
<dbReference type="AlphaFoldDB" id="A0A9P6GHY6"/>
<feature type="chain" id="PRO_5040373667" evidence="1">
    <location>
        <begin position="19"/>
        <end position="142"/>
    </location>
</feature>
<dbReference type="EMBL" id="WJXW01000006">
    <property type="protein sequence ID" value="KAF9735345.1"/>
    <property type="molecule type" value="Genomic_DNA"/>
</dbReference>
<evidence type="ECO:0000313" key="3">
    <source>
        <dbReference type="Proteomes" id="UP000756921"/>
    </source>
</evidence>
<keyword evidence="3" id="KW-1185">Reference proteome</keyword>
<name>A0A9P6GHY6_9PLEO</name>
<gene>
    <name evidence="2" type="ORF">PMIN01_06750</name>
</gene>
<proteinExistence type="predicted"/>
<evidence type="ECO:0000313" key="2">
    <source>
        <dbReference type="EMBL" id="KAF9735345.1"/>
    </source>
</evidence>
<organism evidence="2 3">
    <name type="scientific">Paraphaeosphaeria minitans</name>
    <dbReference type="NCBI Taxonomy" id="565426"/>
    <lineage>
        <taxon>Eukaryota</taxon>
        <taxon>Fungi</taxon>
        <taxon>Dikarya</taxon>
        <taxon>Ascomycota</taxon>
        <taxon>Pezizomycotina</taxon>
        <taxon>Dothideomycetes</taxon>
        <taxon>Pleosporomycetidae</taxon>
        <taxon>Pleosporales</taxon>
        <taxon>Massarineae</taxon>
        <taxon>Didymosphaeriaceae</taxon>
        <taxon>Paraphaeosphaeria</taxon>
    </lineage>
</organism>
<sequence length="142" mass="15083">MCISLSTLIPLSPWLTWYLVHNVVHYFARGRGGGTVHALHQGKHCGGQGWCRADKAAARSHWLVGATPPCDGAETNKHSAATGALLLAVALALARPRLPLSAALLKGAVALRALELSCNSILKSGRVRRALCDAIIDDSDER</sequence>
<keyword evidence="1" id="KW-0732">Signal</keyword>
<feature type="signal peptide" evidence="1">
    <location>
        <begin position="1"/>
        <end position="18"/>
    </location>
</feature>
<dbReference type="Proteomes" id="UP000756921">
    <property type="component" value="Unassembled WGS sequence"/>
</dbReference>